<dbReference type="FunFam" id="3.30.70.270:FF:000001">
    <property type="entry name" value="Diguanylate cyclase domain protein"/>
    <property type="match status" value="1"/>
</dbReference>
<dbReference type="GO" id="GO:0052621">
    <property type="term" value="F:diguanylate cyclase activity"/>
    <property type="evidence" value="ECO:0007669"/>
    <property type="project" value="TreeGrafter"/>
</dbReference>
<dbReference type="GO" id="GO:0043709">
    <property type="term" value="P:cell adhesion involved in single-species biofilm formation"/>
    <property type="evidence" value="ECO:0007669"/>
    <property type="project" value="TreeGrafter"/>
</dbReference>
<dbReference type="RefSeq" id="WP_031577866.1">
    <property type="nucleotide sequence ID" value="NZ_FNDZ01000002.1"/>
</dbReference>
<name>A0A1G8KHM9_9CLOT</name>
<dbReference type="InterPro" id="IPR000160">
    <property type="entry name" value="GGDEF_dom"/>
</dbReference>
<evidence type="ECO:0000256" key="1">
    <source>
        <dbReference type="SAM" id="Coils"/>
    </source>
</evidence>
<dbReference type="PANTHER" id="PTHR45138:SF9">
    <property type="entry name" value="DIGUANYLATE CYCLASE DGCM-RELATED"/>
    <property type="match status" value="1"/>
</dbReference>
<dbReference type="InterPro" id="IPR043128">
    <property type="entry name" value="Rev_trsase/Diguanyl_cyclase"/>
</dbReference>
<dbReference type="SMART" id="SM00267">
    <property type="entry name" value="GGDEF"/>
    <property type="match status" value="1"/>
</dbReference>
<sequence length="324" mass="37284">METKQRWNQAVCGILTLNSKSEILSLNQSLLALLGYEKEEELRGREFELLLGTSAQFYYYSILYPKIQMEGLCQEIYLSLRKKDGQTVPVMFNAKRFYLEDEAVIDCIILPMETRQEYLKEIKTINKKLETALEEKILLHEELLKKQEELEEMYRTLQVVSRQDPLTGILNRRAFMEEIHLTLQSAQMKPLMLSACIMDLDFFKAVNDQHGHHKGDVVLCSFSEHLTSFFGDTHVVARFGGEEFILLLKSLSKEEAIIQMEAFRSAMAGRTYGGLKITASFGVSTRTEGEDADKLIVKADVALYEAKRRGRDCVVHFLDMKQNQ</sequence>
<protein>
    <submittedName>
        <fullName evidence="3">Diguanylate cyclase (GGDEF) domain-containing protein</fullName>
    </submittedName>
</protein>
<keyword evidence="1" id="KW-0175">Coiled coil</keyword>
<dbReference type="SUPFAM" id="SSF55073">
    <property type="entry name" value="Nucleotide cyclase"/>
    <property type="match status" value="1"/>
</dbReference>
<dbReference type="PROSITE" id="PS50887">
    <property type="entry name" value="GGDEF"/>
    <property type="match status" value="1"/>
</dbReference>
<dbReference type="EMBL" id="FNDZ01000002">
    <property type="protein sequence ID" value="SDI42921.1"/>
    <property type="molecule type" value="Genomic_DNA"/>
</dbReference>
<accession>A0A1G8KHM9</accession>
<dbReference type="Proteomes" id="UP000183255">
    <property type="component" value="Unassembled WGS sequence"/>
</dbReference>
<evidence type="ECO:0000259" key="2">
    <source>
        <dbReference type="PROSITE" id="PS50887"/>
    </source>
</evidence>
<reference evidence="3 4" key="1">
    <citation type="submission" date="2016-10" db="EMBL/GenBank/DDBJ databases">
        <authorList>
            <person name="de Groot N.N."/>
        </authorList>
    </citation>
    <scope>NUCLEOTIDE SEQUENCE [LARGE SCALE GENOMIC DNA]</scope>
    <source>
        <strain evidence="3 4">CGMCC 1.5058</strain>
    </source>
</reference>
<dbReference type="PANTHER" id="PTHR45138">
    <property type="entry name" value="REGULATORY COMPONENTS OF SENSORY TRANSDUCTION SYSTEM"/>
    <property type="match status" value="1"/>
</dbReference>
<dbReference type="CDD" id="cd01949">
    <property type="entry name" value="GGDEF"/>
    <property type="match status" value="1"/>
</dbReference>
<dbReference type="AlphaFoldDB" id="A0A1G8KHM9"/>
<dbReference type="Pfam" id="PF00990">
    <property type="entry name" value="GGDEF"/>
    <property type="match status" value="1"/>
</dbReference>
<dbReference type="Gene3D" id="3.30.450.20">
    <property type="entry name" value="PAS domain"/>
    <property type="match status" value="1"/>
</dbReference>
<dbReference type="GO" id="GO:0005886">
    <property type="term" value="C:plasma membrane"/>
    <property type="evidence" value="ECO:0007669"/>
    <property type="project" value="TreeGrafter"/>
</dbReference>
<dbReference type="NCBIfam" id="TIGR00254">
    <property type="entry name" value="GGDEF"/>
    <property type="match status" value="1"/>
</dbReference>
<dbReference type="InterPro" id="IPR035965">
    <property type="entry name" value="PAS-like_dom_sf"/>
</dbReference>
<dbReference type="GO" id="GO:1902201">
    <property type="term" value="P:negative regulation of bacterial-type flagellum-dependent cell motility"/>
    <property type="evidence" value="ECO:0007669"/>
    <property type="project" value="TreeGrafter"/>
</dbReference>
<dbReference type="InterPro" id="IPR000014">
    <property type="entry name" value="PAS"/>
</dbReference>
<dbReference type="Gene3D" id="3.30.70.270">
    <property type="match status" value="1"/>
</dbReference>
<dbReference type="InterPro" id="IPR050469">
    <property type="entry name" value="Diguanylate_Cyclase"/>
</dbReference>
<organism evidence="3 4">
    <name type="scientific">Proteiniclasticum ruminis</name>
    <dbReference type="NCBI Taxonomy" id="398199"/>
    <lineage>
        <taxon>Bacteria</taxon>
        <taxon>Bacillati</taxon>
        <taxon>Bacillota</taxon>
        <taxon>Clostridia</taxon>
        <taxon>Eubacteriales</taxon>
        <taxon>Clostridiaceae</taxon>
        <taxon>Proteiniclasticum</taxon>
    </lineage>
</organism>
<gene>
    <name evidence="3" type="ORF">SAMN05421804_102321</name>
</gene>
<dbReference type="CDD" id="cd00130">
    <property type="entry name" value="PAS"/>
    <property type="match status" value="1"/>
</dbReference>
<feature type="coiled-coil region" evidence="1">
    <location>
        <begin position="115"/>
        <end position="163"/>
    </location>
</feature>
<dbReference type="SUPFAM" id="SSF55785">
    <property type="entry name" value="PYP-like sensor domain (PAS domain)"/>
    <property type="match status" value="1"/>
</dbReference>
<dbReference type="InterPro" id="IPR029787">
    <property type="entry name" value="Nucleotide_cyclase"/>
</dbReference>
<evidence type="ECO:0000313" key="4">
    <source>
        <dbReference type="Proteomes" id="UP000183255"/>
    </source>
</evidence>
<feature type="domain" description="GGDEF" evidence="2">
    <location>
        <begin position="191"/>
        <end position="319"/>
    </location>
</feature>
<evidence type="ECO:0000313" key="3">
    <source>
        <dbReference type="EMBL" id="SDI42921.1"/>
    </source>
</evidence>
<proteinExistence type="predicted"/>
<dbReference type="Pfam" id="PF13426">
    <property type="entry name" value="PAS_9"/>
    <property type="match status" value="1"/>
</dbReference>